<comment type="subcellular location">
    <subcellularLocation>
        <location evidence="1">Membrane</location>
        <topology evidence="1">Multi-pass membrane protein</topology>
    </subcellularLocation>
</comment>
<evidence type="ECO:0000256" key="5">
    <source>
        <dbReference type="SAM" id="Phobius"/>
    </source>
</evidence>
<feature type="transmembrane region" description="Helical" evidence="5">
    <location>
        <begin position="95"/>
        <end position="114"/>
    </location>
</feature>
<dbReference type="Pfam" id="PF13564">
    <property type="entry name" value="DoxX_2"/>
    <property type="match status" value="1"/>
</dbReference>
<accession>A0A1C4WUR1</accession>
<keyword evidence="7" id="KW-1185">Reference proteome</keyword>
<dbReference type="STRING" id="262898.GA0070564_102518"/>
<keyword evidence="3 5" id="KW-1133">Transmembrane helix</keyword>
<evidence type="ECO:0000313" key="7">
    <source>
        <dbReference type="Proteomes" id="UP000199504"/>
    </source>
</evidence>
<dbReference type="InterPro" id="IPR032808">
    <property type="entry name" value="DoxX"/>
</dbReference>
<keyword evidence="4 5" id="KW-0472">Membrane</keyword>
<dbReference type="OrthoDB" id="2629817at2"/>
<gene>
    <name evidence="6" type="ORF">GA0070564_102518</name>
</gene>
<evidence type="ECO:0000256" key="1">
    <source>
        <dbReference type="ARBA" id="ARBA00004141"/>
    </source>
</evidence>
<feature type="transmembrane region" description="Helical" evidence="5">
    <location>
        <begin position="50"/>
        <end position="83"/>
    </location>
</feature>
<evidence type="ECO:0000313" key="6">
    <source>
        <dbReference type="EMBL" id="SCE99893.1"/>
    </source>
</evidence>
<protein>
    <submittedName>
        <fullName evidence="6">DoxX-like family protein</fullName>
    </submittedName>
</protein>
<evidence type="ECO:0000256" key="4">
    <source>
        <dbReference type="ARBA" id="ARBA00023136"/>
    </source>
</evidence>
<sequence>MSTAYTVVTVAAACWVGFSAFSLLRGAPWVVDSLAAYGVPRPWWPWLGAAKAAGALGLLVGLFVPVIGVLAGVGLVLYFLGAVVTVVRARSYAHIPYPLLYLAPVVAVLALGAAA</sequence>
<dbReference type="Proteomes" id="UP000199504">
    <property type="component" value="Unassembled WGS sequence"/>
</dbReference>
<dbReference type="EMBL" id="FMCX01000002">
    <property type="protein sequence ID" value="SCE99893.1"/>
    <property type="molecule type" value="Genomic_DNA"/>
</dbReference>
<proteinExistence type="predicted"/>
<dbReference type="AlphaFoldDB" id="A0A1C4WUR1"/>
<reference evidence="7" key="1">
    <citation type="submission" date="2016-06" db="EMBL/GenBank/DDBJ databases">
        <authorList>
            <person name="Varghese N."/>
            <person name="Submissions Spin"/>
        </authorList>
    </citation>
    <scope>NUCLEOTIDE SEQUENCE [LARGE SCALE GENOMIC DNA]</scope>
    <source>
        <strain evidence="7">DSM 44830</strain>
    </source>
</reference>
<name>A0A1C4WUR1_9ACTN</name>
<dbReference type="RefSeq" id="WP_091606169.1">
    <property type="nucleotide sequence ID" value="NZ_FMCX01000002.1"/>
</dbReference>
<keyword evidence="2 5" id="KW-0812">Transmembrane</keyword>
<evidence type="ECO:0000256" key="2">
    <source>
        <dbReference type="ARBA" id="ARBA00022692"/>
    </source>
</evidence>
<dbReference type="GO" id="GO:0016020">
    <property type="term" value="C:membrane"/>
    <property type="evidence" value="ECO:0007669"/>
    <property type="project" value="UniProtKB-SubCell"/>
</dbReference>
<evidence type="ECO:0000256" key="3">
    <source>
        <dbReference type="ARBA" id="ARBA00022989"/>
    </source>
</evidence>
<organism evidence="6 7">
    <name type="scientific">Micromonospora mirobrigensis</name>
    <dbReference type="NCBI Taxonomy" id="262898"/>
    <lineage>
        <taxon>Bacteria</taxon>
        <taxon>Bacillati</taxon>
        <taxon>Actinomycetota</taxon>
        <taxon>Actinomycetes</taxon>
        <taxon>Micromonosporales</taxon>
        <taxon>Micromonosporaceae</taxon>
        <taxon>Micromonospora</taxon>
    </lineage>
</organism>